<name>A0A5J5IKK3_9BACT</name>
<evidence type="ECO:0000313" key="1">
    <source>
        <dbReference type="EMBL" id="KAA9041615.1"/>
    </source>
</evidence>
<dbReference type="RefSeq" id="WP_150413735.1">
    <property type="nucleotide sequence ID" value="NZ_VYQF01000001.1"/>
</dbReference>
<gene>
    <name evidence="1" type="ORF">FW778_06230</name>
</gene>
<sequence>MLPVVKDFYSHSFDTEEDITVAWFQTKTDTVYRAYFYPLKDYLDIVKSGTILFEKGFFFGFTKVGDNEDKKEAMDSKIKNTIINIVTEFFSDVNDCVLIFHCDNGDNKKKLRNKRFDEWFANSSIENSYLKYDETVISFEIGPNGQVIEDTEYLSLIIHSGNPVIEQAVQEFQKIKDQLILNKSNGD</sequence>
<reference evidence="1 2" key="1">
    <citation type="submission" date="2019-09" db="EMBL/GenBank/DDBJ databases">
        <title>Draft genome sequence of Ginsengibacter sp. BR5-29.</title>
        <authorList>
            <person name="Im W.-T."/>
        </authorList>
    </citation>
    <scope>NUCLEOTIDE SEQUENCE [LARGE SCALE GENOMIC DNA]</scope>
    <source>
        <strain evidence="1 2">BR5-29</strain>
    </source>
</reference>
<organism evidence="1 2">
    <name type="scientific">Ginsengibacter hankyongi</name>
    <dbReference type="NCBI Taxonomy" id="2607284"/>
    <lineage>
        <taxon>Bacteria</taxon>
        <taxon>Pseudomonadati</taxon>
        <taxon>Bacteroidota</taxon>
        <taxon>Chitinophagia</taxon>
        <taxon>Chitinophagales</taxon>
        <taxon>Chitinophagaceae</taxon>
        <taxon>Ginsengibacter</taxon>
    </lineage>
</organism>
<dbReference type="EMBL" id="VYQF01000001">
    <property type="protein sequence ID" value="KAA9041615.1"/>
    <property type="molecule type" value="Genomic_DNA"/>
</dbReference>
<dbReference type="AlphaFoldDB" id="A0A5J5IKK3"/>
<protein>
    <submittedName>
        <fullName evidence="1">Uncharacterized protein</fullName>
    </submittedName>
</protein>
<comment type="caution">
    <text evidence="1">The sequence shown here is derived from an EMBL/GenBank/DDBJ whole genome shotgun (WGS) entry which is preliminary data.</text>
</comment>
<dbReference type="InterPro" id="IPR046167">
    <property type="entry name" value="DUF6169"/>
</dbReference>
<evidence type="ECO:0000313" key="2">
    <source>
        <dbReference type="Proteomes" id="UP000326903"/>
    </source>
</evidence>
<keyword evidence="2" id="KW-1185">Reference proteome</keyword>
<dbReference type="Proteomes" id="UP000326903">
    <property type="component" value="Unassembled WGS sequence"/>
</dbReference>
<proteinExistence type="predicted"/>
<accession>A0A5J5IKK3</accession>
<dbReference type="Pfam" id="PF19666">
    <property type="entry name" value="DUF6169"/>
    <property type="match status" value="1"/>
</dbReference>